<dbReference type="InterPro" id="IPR050368">
    <property type="entry name" value="ClC-type_chloride_channel"/>
</dbReference>
<evidence type="ECO:0000256" key="5">
    <source>
        <dbReference type="PROSITE-ProRule" id="PRU00703"/>
    </source>
</evidence>
<feature type="transmembrane region" description="Helical" evidence="6">
    <location>
        <begin position="71"/>
        <end position="94"/>
    </location>
</feature>
<gene>
    <name evidence="8" type="ORF">G4Y79_21595</name>
</gene>
<reference evidence="8 9" key="1">
    <citation type="submission" date="2020-02" db="EMBL/GenBank/DDBJ databases">
        <authorList>
            <person name="Zheng R.K."/>
            <person name="Sun C.M."/>
        </authorList>
    </citation>
    <scope>NUCLEOTIDE SEQUENCE [LARGE SCALE GENOMIC DNA]</scope>
    <source>
        <strain evidence="9">rifampicinis</strain>
    </source>
</reference>
<dbReference type="PRINTS" id="PR00762">
    <property type="entry name" value="CLCHANNEL"/>
</dbReference>
<dbReference type="KEGG" id="pmet:G4Y79_21595"/>
<keyword evidence="4 6" id="KW-0472">Membrane</keyword>
<feature type="domain" description="CBS" evidence="7">
    <location>
        <begin position="658"/>
        <end position="714"/>
    </location>
</feature>
<organism evidence="8 9">
    <name type="scientific">Phototrophicus methaneseepsis</name>
    <dbReference type="NCBI Taxonomy" id="2710758"/>
    <lineage>
        <taxon>Bacteria</taxon>
        <taxon>Bacillati</taxon>
        <taxon>Chloroflexota</taxon>
        <taxon>Candidatus Thermofontia</taxon>
        <taxon>Phototrophicales</taxon>
        <taxon>Phototrophicaceae</taxon>
        <taxon>Phototrophicus</taxon>
    </lineage>
</organism>
<evidence type="ECO:0000256" key="6">
    <source>
        <dbReference type="SAM" id="Phobius"/>
    </source>
</evidence>
<keyword evidence="2 6" id="KW-0812">Transmembrane</keyword>
<dbReference type="SMART" id="SM00116">
    <property type="entry name" value="CBS"/>
    <property type="match status" value="4"/>
</dbReference>
<evidence type="ECO:0000313" key="9">
    <source>
        <dbReference type="Proteomes" id="UP000594468"/>
    </source>
</evidence>
<comment type="subcellular location">
    <subcellularLocation>
        <location evidence="1">Membrane</location>
        <topology evidence="1">Multi-pass membrane protein</topology>
    </subcellularLocation>
</comment>
<protein>
    <submittedName>
        <fullName evidence="8">Chloride channel protein</fullName>
    </submittedName>
</protein>
<feature type="transmembrane region" description="Helical" evidence="6">
    <location>
        <begin position="106"/>
        <end position="125"/>
    </location>
</feature>
<feature type="domain" description="CBS" evidence="7">
    <location>
        <begin position="583"/>
        <end position="640"/>
    </location>
</feature>
<dbReference type="PANTHER" id="PTHR43427:SF12">
    <property type="entry name" value="CHLORIDE TRANSPORTER"/>
    <property type="match status" value="1"/>
</dbReference>
<dbReference type="Pfam" id="PF00654">
    <property type="entry name" value="Voltage_CLC"/>
    <property type="match status" value="1"/>
</dbReference>
<feature type="transmembrane region" description="Helical" evidence="6">
    <location>
        <begin position="390"/>
        <end position="410"/>
    </location>
</feature>
<evidence type="ECO:0000259" key="7">
    <source>
        <dbReference type="PROSITE" id="PS51371"/>
    </source>
</evidence>
<dbReference type="PANTHER" id="PTHR43427">
    <property type="entry name" value="CHLORIDE CHANNEL PROTEIN CLC-E"/>
    <property type="match status" value="1"/>
</dbReference>
<dbReference type="InterPro" id="IPR000644">
    <property type="entry name" value="CBS_dom"/>
</dbReference>
<feature type="transmembrane region" description="Helical" evidence="6">
    <location>
        <begin position="273"/>
        <end position="297"/>
    </location>
</feature>
<dbReference type="Gene3D" id="3.10.580.10">
    <property type="entry name" value="CBS-domain"/>
    <property type="match status" value="2"/>
</dbReference>
<dbReference type="GO" id="GO:0015108">
    <property type="term" value="F:chloride transmembrane transporter activity"/>
    <property type="evidence" value="ECO:0007669"/>
    <property type="project" value="InterPro"/>
</dbReference>
<evidence type="ECO:0000256" key="3">
    <source>
        <dbReference type="ARBA" id="ARBA00022989"/>
    </source>
</evidence>
<dbReference type="InterPro" id="IPR001807">
    <property type="entry name" value="ClC"/>
</dbReference>
<feature type="transmembrane region" description="Helical" evidence="6">
    <location>
        <begin position="146"/>
        <end position="164"/>
    </location>
</feature>
<evidence type="ECO:0000256" key="4">
    <source>
        <dbReference type="ARBA" id="ARBA00023136"/>
    </source>
</evidence>
<evidence type="ECO:0000256" key="2">
    <source>
        <dbReference type="ARBA" id="ARBA00022692"/>
    </source>
</evidence>
<dbReference type="SUPFAM" id="SSF81340">
    <property type="entry name" value="Clc chloride channel"/>
    <property type="match status" value="1"/>
</dbReference>
<dbReference type="CDD" id="cd03682">
    <property type="entry name" value="ClC_sycA_like"/>
    <property type="match status" value="1"/>
</dbReference>
<dbReference type="GO" id="GO:0016020">
    <property type="term" value="C:membrane"/>
    <property type="evidence" value="ECO:0007669"/>
    <property type="project" value="UniProtKB-SubCell"/>
</dbReference>
<dbReference type="InterPro" id="IPR046342">
    <property type="entry name" value="CBS_dom_sf"/>
</dbReference>
<dbReference type="PROSITE" id="PS51371">
    <property type="entry name" value="CBS"/>
    <property type="match status" value="4"/>
</dbReference>
<accession>A0A7S8E8F6</accession>
<keyword evidence="5" id="KW-0129">CBS domain</keyword>
<dbReference type="InterPro" id="IPR014743">
    <property type="entry name" value="Cl-channel_core"/>
</dbReference>
<keyword evidence="3 6" id="KW-1133">Transmembrane helix</keyword>
<dbReference type="SUPFAM" id="SSF54631">
    <property type="entry name" value="CBS-domain pair"/>
    <property type="match status" value="2"/>
</dbReference>
<evidence type="ECO:0000313" key="8">
    <source>
        <dbReference type="EMBL" id="QPC82247.1"/>
    </source>
</evidence>
<dbReference type="Pfam" id="PF00571">
    <property type="entry name" value="CBS"/>
    <property type="match status" value="4"/>
</dbReference>
<dbReference type="EMBL" id="CP062983">
    <property type="protein sequence ID" value="QPC82247.1"/>
    <property type="molecule type" value="Genomic_DNA"/>
</dbReference>
<dbReference type="Gene3D" id="1.10.3080.10">
    <property type="entry name" value="Clc chloride channel"/>
    <property type="match status" value="1"/>
</dbReference>
<feature type="transmembrane region" description="Helical" evidence="6">
    <location>
        <begin position="309"/>
        <end position="328"/>
    </location>
</feature>
<evidence type="ECO:0000256" key="1">
    <source>
        <dbReference type="ARBA" id="ARBA00004141"/>
    </source>
</evidence>
<feature type="domain" description="CBS" evidence="7">
    <location>
        <begin position="738"/>
        <end position="795"/>
    </location>
</feature>
<dbReference type="CDD" id="cd02205">
    <property type="entry name" value="CBS_pair_SF"/>
    <property type="match status" value="1"/>
</dbReference>
<proteinExistence type="predicted"/>
<feature type="transmembrane region" description="Helical" evidence="6">
    <location>
        <begin position="198"/>
        <end position="221"/>
    </location>
</feature>
<feature type="transmembrane region" description="Helical" evidence="6">
    <location>
        <begin position="233"/>
        <end position="253"/>
    </location>
</feature>
<dbReference type="RefSeq" id="WP_195170316.1">
    <property type="nucleotide sequence ID" value="NZ_CP062983.1"/>
</dbReference>
<feature type="domain" description="CBS" evidence="7">
    <location>
        <begin position="501"/>
        <end position="558"/>
    </location>
</feature>
<dbReference type="Proteomes" id="UP000594468">
    <property type="component" value="Chromosome"/>
</dbReference>
<keyword evidence="9" id="KW-1185">Reference proteome</keyword>
<sequence length="797" mass="86489">MLKKLREQWAYHFKTWFDADHPQPVGESRAQQAANRARRHAFWQRSYGTINELFNFNIPEFLSFLRTASKWLVLGTIVGILAGTASAIFLISLAWATEIRIANPQLLFLLPVAGFIAGWFYWRFGGTASKGNNLVIDEVNNNQSRIPLRMAPFVLIGTIMTHFFGGSAGREGTAIQMGASLADSLQRLLRLNSVDRRLMIMAGIAGGFGSVFGVPAAGFIFGMEVQNVGRIRYEGIIPCMVASFVGDFVTRALGAHHSHYPAMAEMGVDPALMLKVAIAGIAFGLTSMLFIELVHGIKHLLQRITKLPPLYPVIGGFAIIVMTLLVGTTDYNGLSLPLISNSVSGAGVVTFAFLLKLLFTTVTLGSGYYGGEVTPLLVIGSTLGFTMGRLLGVDPAFMASIGLVAVFAGASNTPLASAVMGIELVGGGAPLYLFLGCVVAYLASGHRGIYATQQVAFPKSFGFDVQQGDNLQAIAARQHGWLPPLPGISSEFGSRLVRSIMSRQPVTVRETTPLPEIVAIAVREGVRSMPVLNPEKALVGIITDEDLYRAGVKANFTLLQQMTMAERLREVESYEAVTAGMIMTPDPITVLHTDVIAVAVDMINRHRLKRLPVVDKGGHLMGIITRSDILREIVVLDLPEAVDAGSELNWQATLEDVELEPAYTVTKDASVAEAIQVMLENDIRRVIVMHDHEVVGIVTESDMIHRMVNEERDKLMNVLQGGTLLGDVTFSQTVSEVMTTPVIVLNNSTLAYLALRSLMENQIKRIPVLGNHGEVQGLVGRAGIMDVLSHFGNAERS</sequence>
<dbReference type="AlphaFoldDB" id="A0A7S8E8F6"/>
<name>A0A7S8E8F6_9CHLR</name>
<feature type="transmembrane region" description="Helical" evidence="6">
    <location>
        <begin position="416"/>
        <end position="443"/>
    </location>
</feature>